<proteinExistence type="predicted"/>
<dbReference type="EMBL" id="LAZR01017458">
    <property type="protein sequence ID" value="KKM00334.1"/>
    <property type="molecule type" value="Genomic_DNA"/>
</dbReference>
<gene>
    <name evidence="1" type="ORF">LCGC14_1805470</name>
</gene>
<evidence type="ECO:0000313" key="1">
    <source>
        <dbReference type="EMBL" id="KKM00334.1"/>
    </source>
</evidence>
<accession>A0A0F9GNG9</accession>
<sequence length="70" mass="8080">MAAETAGYRRALWAAWHVAAFSRQKWLPNLARIMRRLDDRAPEKRSPEQLLTVIEMINAAFGGKDLRKKT</sequence>
<organism evidence="1">
    <name type="scientific">marine sediment metagenome</name>
    <dbReference type="NCBI Taxonomy" id="412755"/>
    <lineage>
        <taxon>unclassified sequences</taxon>
        <taxon>metagenomes</taxon>
        <taxon>ecological metagenomes</taxon>
    </lineage>
</organism>
<protein>
    <submittedName>
        <fullName evidence="1">Uncharacterized protein</fullName>
    </submittedName>
</protein>
<dbReference type="AlphaFoldDB" id="A0A0F9GNG9"/>
<comment type="caution">
    <text evidence="1">The sequence shown here is derived from an EMBL/GenBank/DDBJ whole genome shotgun (WGS) entry which is preliminary data.</text>
</comment>
<reference evidence="1" key="1">
    <citation type="journal article" date="2015" name="Nature">
        <title>Complex archaea that bridge the gap between prokaryotes and eukaryotes.</title>
        <authorList>
            <person name="Spang A."/>
            <person name="Saw J.H."/>
            <person name="Jorgensen S.L."/>
            <person name="Zaremba-Niedzwiedzka K."/>
            <person name="Martijn J."/>
            <person name="Lind A.E."/>
            <person name="van Eijk R."/>
            <person name="Schleper C."/>
            <person name="Guy L."/>
            <person name="Ettema T.J."/>
        </authorList>
    </citation>
    <scope>NUCLEOTIDE SEQUENCE</scope>
</reference>
<name>A0A0F9GNG9_9ZZZZ</name>